<organism evidence="4 5">
    <name type="scientific">Mus spicilegus</name>
    <name type="common">Mound-building mouse</name>
    <dbReference type="NCBI Taxonomy" id="10103"/>
    <lineage>
        <taxon>Eukaryota</taxon>
        <taxon>Metazoa</taxon>
        <taxon>Chordata</taxon>
        <taxon>Craniata</taxon>
        <taxon>Vertebrata</taxon>
        <taxon>Euteleostomi</taxon>
        <taxon>Mammalia</taxon>
        <taxon>Eutheria</taxon>
        <taxon>Euarchontoglires</taxon>
        <taxon>Glires</taxon>
        <taxon>Rodentia</taxon>
        <taxon>Myomorpha</taxon>
        <taxon>Muroidea</taxon>
        <taxon>Muridae</taxon>
        <taxon>Murinae</taxon>
        <taxon>Mus</taxon>
        <taxon>Mus</taxon>
    </lineage>
</organism>
<evidence type="ECO:0000256" key="2">
    <source>
        <dbReference type="SAM" id="MobiDB-lite"/>
    </source>
</evidence>
<protein>
    <recommendedName>
        <fullName evidence="3">RGS domain-containing protein</fullName>
    </recommendedName>
</protein>
<evidence type="ECO:0000259" key="3">
    <source>
        <dbReference type="PROSITE" id="PS50132"/>
    </source>
</evidence>
<evidence type="ECO:0000313" key="4">
    <source>
        <dbReference type="Ensembl" id="ENSMSIP00000014147.1"/>
    </source>
</evidence>
<dbReference type="Gene3D" id="1.10.196.10">
    <property type="match status" value="2"/>
</dbReference>
<sequence>MERRLNPLSVRLTPQGHHATLPRDDTPAAGGAQEPPRGGALRASKRWGSRKSRPLSLGKYRGGACALRPLPGDQQDFGARGRRDSGTRRSARILCCSEGPELAPQNLGNPLHSPMPTPHEAEKQHTGPEEADRPPSMSSHDAAPSGPPSRNPCCLCWCCCCSCSWNQERQRAWQVSRESKLQPLPSCEVCTPPSPEEVQSWAQSFDKLMHSPTGRSVFRAFLRTEYSEENMLFWLACEELKAEANQHVVDEKARLIYEDYVSILSPKEVSLDSRVREGINRKMQEPSPHTFDDAQLQIYTLMHRDSYPRFLTSPTYRSLLLQGAPQSSEA</sequence>
<dbReference type="PANTHER" id="PTHR10845:SF145">
    <property type="entry name" value="REGULATOR OF G-PROTEIN SIGNALING 19"/>
    <property type="match status" value="1"/>
</dbReference>
<accession>A0A8C6GZ66</accession>
<keyword evidence="1" id="KW-0734">Signal transduction inhibitor</keyword>
<dbReference type="SMART" id="SM00315">
    <property type="entry name" value="RGS"/>
    <property type="match status" value="1"/>
</dbReference>
<reference evidence="4" key="2">
    <citation type="submission" date="2025-09" db="UniProtKB">
        <authorList>
            <consortium name="Ensembl"/>
        </authorList>
    </citation>
    <scope>IDENTIFICATION</scope>
</reference>
<dbReference type="SUPFAM" id="SSF48097">
    <property type="entry name" value="Regulator of G-protein signaling, RGS"/>
    <property type="match status" value="1"/>
</dbReference>
<dbReference type="InterPro" id="IPR044926">
    <property type="entry name" value="RGS_subdomain_2"/>
</dbReference>
<dbReference type="GeneTree" id="ENSGT00940000160391"/>
<dbReference type="GO" id="GO:0009968">
    <property type="term" value="P:negative regulation of signal transduction"/>
    <property type="evidence" value="ECO:0007669"/>
    <property type="project" value="UniProtKB-KW"/>
</dbReference>
<feature type="domain" description="RGS" evidence="3">
    <location>
        <begin position="204"/>
        <end position="320"/>
    </location>
</feature>
<dbReference type="FunFam" id="1.10.167.10:FF:000001">
    <property type="entry name" value="Putative regulator of g-protein signaling 12"/>
    <property type="match status" value="1"/>
</dbReference>
<keyword evidence="5" id="KW-1185">Reference proteome</keyword>
<dbReference type="PRINTS" id="PR01301">
    <property type="entry name" value="RGSPROTEIN"/>
</dbReference>
<dbReference type="CDD" id="cd08745">
    <property type="entry name" value="RGS_RGS19"/>
    <property type="match status" value="1"/>
</dbReference>
<dbReference type="InterPro" id="IPR036305">
    <property type="entry name" value="RGS_sf"/>
</dbReference>
<dbReference type="Pfam" id="PF00615">
    <property type="entry name" value="RGS"/>
    <property type="match status" value="1"/>
</dbReference>
<feature type="region of interest" description="Disordered" evidence="2">
    <location>
        <begin position="1"/>
        <end position="85"/>
    </location>
</feature>
<name>A0A8C6GZ66_MUSSI</name>
<feature type="region of interest" description="Disordered" evidence="2">
    <location>
        <begin position="100"/>
        <end position="144"/>
    </location>
</feature>
<proteinExistence type="predicted"/>
<evidence type="ECO:0000256" key="1">
    <source>
        <dbReference type="ARBA" id="ARBA00022700"/>
    </source>
</evidence>
<dbReference type="PANTHER" id="PTHR10845">
    <property type="entry name" value="REGULATOR OF G PROTEIN SIGNALING"/>
    <property type="match status" value="1"/>
</dbReference>
<reference evidence="4" key="1">
    <citation type="submission" date="2025-08" db="UniProtKB">
        <authorList>
            <consortium name="Ensembl"/>
        </authorList>
    </citation>
    <scope>IDENTIFICATION</scope>
</reference>
<evidence type="ECO:0000313" key="5">
    <source>
        <dbReference type="Proteomes" id="UP000694415"/>
    </source>
</evidence>
<dbReference type="GO" id="GO:0007186">
    <property type="term" value="P:G protein-coupled receptor signaling pathway"/>
    <property type="evidence" value="ECO:0007669"/>
    <property type="project" value="UniProtKB-ARBA"/>
</dbReference>
<dbReference type="Gene3D" id="1.10.167.10">
    <property type="entry name" value="Regulator of G-protein Signalling 4, domain 2"/>
    <property type="match status" value="1"/>
</dbReference>
<dbReference type="InterPro" id="IPR016137">
    <property type="entry name" value="RGS"/>
</dbReference>
<dbReference type="AlphaFoldDB" id="A0A8C6GZ66"/>
<dbReference type="Ensembl" id="ENSMSIT00000017972.1">
    <property type="protein sequence ID" value="ENSMSIP00000014147.1"/>
    <property type="gene ID" value="ENSMSIG00000012113.1"/>
</dbReference>
<dbReference type="InterPro" id="IPR024066">
    <property type="entry name" value="RGS_subdom1/3"/>
</dbReference>
<dbReference type="PROSITE" id="PS50132">
    <property type="entry name" value="RGS"/>
    <property type="match status" value="1"/>
</dbReference>
<feature type="compositionally biased region" description="Basic and acidic residues" evidence="2">
    <location>
        <begin position="119"/>
        <end position="133"/>
    </location>
</feature>
<dbReference type="FunFam" id="1.10.196.10:FF:000001">
    <property type="entry name" value="Regulator of G-protein signaling 8"/>
    <property type="match status" value="1"/>
</dbReference>
<dbReference type="Proteomes" id="UP000694415">
    <property type="component" value="Unplaced"/>
</dbReference>
<feature type="compositionally biased region" description="Basic residues" evidence="2">
    <location>
        <begin position="43"/>
        <end position="53"/>
    </location>
</feature>